<dbReference type="Pfam" id="PF18884">
    <property type="entry name" value="TSP3_bac"/>
    <property type="match status" value="2"/>
</dbReference>
<comment type="caution">
    <text evidence="7">The sequence shown here is derived from an EMBL/GenBank/DDBJ whole genome shotgun (WGS) entry which is preliminary data.</text>
</comment>
<evidence type="ECO:0000256" key="5">
    <source>
        <dbReference type="SAM" id="MobiDB-lite"/>
    </source>
</evidence>
<dbReference type="AlphaFoldDB" id="A0A1F6LJK0"/>
<keyword evidence="4" id="KW-0106">Calcium</keyword>
<dbReference type="InterPro" id="IPR059100">
    <property type="entry name" value="TSP3_bac"/>
</dbReference>
<feature type="transmembrane region" description="Helical" evidence="6">
    <location>
        <begin position="31"/>
        <end position="56"/>
    </location>
</feature>
<keyword evidence="2" id="KW-0964">Secreted</keyword>
<dbReference type="Gene3D" id="3.90.182.10">
    <property type="entry name" value="Toxin - Anthrax Protective Antigen,domain 1"/>
    <property type="match status" value="1"/>
</dbReference>
<evidence type="ECO:0000256" key="3">
    <source>
        <dbReference type="ARBA" id="ARBA00022729"/>
    </source>
</evidence>
<feature type="compositionally biased region" description="Basic and acidic residues" evidence="5">
    <location>
        <begin position="134"/>
        <end position="144"/>
    </location>
</feature>
<reference evidence="7 8" key="1">
    <citation type="journal article" date="2016" name="Nat. Commun.">
        <title>Thousands of microbial genomes shed light on interconnected biogeochemical processes in an aquifer system.</title>
        <authorList>
            <person name="Anantharaman K."/>
            <person name="Brown C.T."/>
            <person name="Hug L.A."/>
            <person name="Sharon I."/>
            <person name="Castelle C.J."/>
            <person name="Probst A.J."/>
            <person name="Thomas B.C."/>
            <person name="Singh A."/>
            <person name="Wilkins M.J."/>
            <person name="Karaoz U."/>
            <person name="Brodie E.L."/>
            <person name="Williams K.H."/>
            <person name="Hubbard S.S."/>
            <person name="Banfield J.F."/>
        </authorList>
    </citation>
    <scope>NUCLEOTIDE SEQUENCE [LARGE SCALE GENOMIC DNA]</scope>
</reference>
<keyword evidence="6" id="KW-1133">Transmembrane helix</keyword>
<gene>
    <name evidence="7" type="ORF">A2725_01455</name>
</gene>
<feature type="region of interest" description="Disordered" evidence="5">
    <location>
        <begin position="134"/>
        <end position="167"/>
    </location>
</feature>
<keyword evidence="3" id="KW-0732">Signal</keyword>
<evidence type="ECO:0000256" key="1">
    <source>
        <dbReference type="ARBA" id="ARBA00004613"/>
    </source>
</evidence>
<accession>A0A1F6LJK0</accession>
<keyword evidence="6" id="KW-0472">Membrane</keyword>
<protein>
    <submittedName>
        <fullName evidence="7">Uncharacterized protein</fullName>
    </submittedName>
</protein>
<dbReference type="GO" id="GO:0005509">
    <property type="term" value="F:calcium ion binding"/>
    <property type="evidence" value="ECO:0007669"/>
    <property type="project" value="InterPro"/>
</dbReference>
<evidence type="ECO:0000256" key="2">
    <source>
        <dbReference type="ARBA" id="ARBA00022525"/>
    </source>
</evidence>
<evidence type="ECO:0000256" key="4">
    <source>
        <dbReference type="ARBA" id="ARBA00022837"/>
    </source>
</evidence>
<comment type="subcellular location">
    <subcellularLocation>
        <location evidence="1">Secreted</location>
    </subcellularLocation>
</comment>
<proteinExistence type="predicted"/>
<evidence type="ECO:0000313" key="8">
    <source>
        <dbReference type="Proteomes" id="UP000177067"/>
    </source>
</evidence>
<dbReference type="InterPro" id="IPR028974">
    <property type="entry name" value="TSP_type-3_rpt"/>
</dbReference>
<name>A0A1F6LJK0_9BACT</name>
<sequence>MNEYQDDNKIVDQNVYSNELDYPQRKSKFKMILIISGIIILISILVYLIFFTNIFVKKDIKKISETEDTSVEVEVKKPIEKVQKQNIGVTSLRLEDDDLDNDGVLDIEEERLGISNTEFDTDWDGISDKLEVEEYKTDPTKSDTDGDGFSDGYEITNGYNPLGSGKI</sequence>
<evidence type="ECO:0000313" key="7">
    <source>
        <dbReference type="EMBL" id="OGH59473.1"/>
    </source>
</evidence>
<dbReference type="SUPFAM" id="SSF103647">
    <property type="entry name" value="TSP type-3 repeat"/>
    <property type="match status" value="1"/>
</dbReference>
<keyword evidence="6" id="KW-0812">Transmembrane</keyword>
<dbReference type="EMBL" id="MFPS01000007">
    <property type="protein sequence ID" value="OGH59473.1"/>
    <property type="molecule type" value="Genomic_DNA"/>
</dbReference>
<evidence type="ECO:0000256" key="6">
    <source>
        <dbReference type="SAM" id="Phobius"/>
    </source>
</evidence>
<dbReference type="Proteomes" id="UP000177067">
    <property type="component" value="Unassembled WGS sequence"/>
</dbReference>
<organism evidence="7 8">
    <name type="scientific">Candidatus Magasanikbacteria bacterium RIFCSPHIGHO2_01_FULL_33_34</name>
    <dbReference type="NCBI Taxonomy" id="1798671"/>
    <lineage>
        <taxon>Bacteria</taxon>
        <taxon>Candidatus Magasanikiibacteriota</taxon>
    </lineage>
</organism>